<keyword evidence="1" id="KW-0472">Membrane</keyword>
<dbReference type="Pfam" id="PF12966">
    <property type="entry name" value="AtpR"/>
    <property type="match status" value="1"/>
</dbReference>
<evidence type="ECO:0000313" key="2">
    <source>
        <dbReference type="EMBL" id="SDX79390.1"/>
    </source>
</evidence>
<dbReference type="STRING" id="564137.SAMN04488238_1238"/>
<dbReference type="Proteomes" id="UP000198539">
    <property type="component" value="Unassembled WGS sequence"/>
</dbReference>
<accession>A0A1H3ELB0</accession>
<keyword evidence="1" id="KW-1133">Transmembrane helix</keyword>
<feature type="transmembrane region" description="Helical" evidence="1">
    <location>
        <begin position="43"/>
        <end position="64"/>
    </location>
</feature>
<evidence type="ECO:0000313" key="3">
    <source>
        <dbReference type="Proteomes" id="UP000198539"/>
    </source>
</evidence>
<dbReference type="InterPro" id="IPR017581">
    <property type="entry name" value="AtpR-like"/>
</dbReference>
<dbReference type="OrthoDB" id="6168710at2"/>
<feature type="transmembrane region" description="Helical" evidence="1">
    <location>
        <begin position="12"/>
        <end position="31"/>
    </location>
</feature>
<organism evidence="2 3">
    <name type="scientific">Roseicitreum antarcticum</name>
    <dbReference type="NCBI Taxonomy" id="564137"/>
    <lineage>
        <taxon>Bacteria</taxon>
        <taxon>Pseudomonadati</taxon>
        <taxon>Pseudomonadota</taxon>
        <taxon>Alphaproteobacteria</taxon>
        <taxon>Rhodobacterales</taxon>
        <taxon>Paracoccaceae</taxon>
        <taxon>Roseicitreum</taxon>
    </lineage>
</organism>
<sequence length="106" mass="11114">MILLNFDYTLFGFGLLAGTVATALYFAGLAWGMRLALRTARPVAVLLPSAAIRIALLIGAGFWISQSGAVALVGFALAFLVVRFVVTSALRSPTGATVMHATKEVT</sequence>
<reference evidence="2 3" key="1">
    <citation type="submission" date="2016-10" db="EMBL/GenBank/DDBJ databases">
        <authorList>
            <person name="de Groot N.N."/>
        </authorList>
    </citation>
    <scope>NUCLEOTIDE SEQUENCE [LARGE SCALE GENOMIC DNA]</scope>
    <source>
        <strain evidence="2 3">CGMCC 1.8894</strain>
    </source>
</reference>
<feature type="transmembrane region" description="Helical" evidence="1">
    <location>
        <begin position="70"/>
        <end position="90"/>
    </location>
</feature>
<gene>
    <name evidence="2" type="ORF">SAMN04488238_1238</name>
</gene>
<dbReference type="EMBL" id="FNOM01000023">
    <property type="protein sequence ID" value="SDX79390.1"/>
    <property type="molecule type" value="Genomic_DNA"/>
</dbReference>
<keyword evidence="1" id="KW-0812">Transmembrane</keyword>
<evidence type="ECO:0000256" key="1">
    <source>
        <dbReference type="SAM" id="Phobius"/>
    </source>
</evidence>
<dbReference type="AlphaFoldDB" id="A0A1H3ELB0"/>
<dbReference type="RefSeq" id="WP_092892405.1">
    <property type="nucleotide sequence ID" value="NZ_CP061500.1"/>
</dbReference>
<protein>
    <submittedName>
        <fullName evidence="2">F1/F0 ATPase, subunit 2</fullName>
    </submittedName>
</protein>
<proteinExistence type="predicted"/>
<name>A0A1H3ELB0_9RHOB</name>
<keyword evidence="3" id="KW-1185">Reference proteome</keyword>